<evidence type="ECO:0000256" key="1">
    <source>
        <dbReference type="SAM" id="MobiDB-lite"/>
    </source>
</evidence>
<organism evidence="2 3">
    <name type="scientific">Plasmodium chabaudi adami</name>
    <dbReference type="NCBI Taxonomy" id="5826"/>
    <lineage>
        <taxon>Eukaryota</taxon>
        <taxon>Sar</taxon>
        <taxon>Alveolata</taxon>
        <taxon>Apicomplexa</taxon>
        <taxon>Aconoidasida</taxon>
        <taxon>Haemosporida</taxon>
        <taxon>Plasmodiidae</taxon>
        <taxon>Plasmodium</taxon>
        <taxon>Plasmodium (Vinckeia)</taxon>
    </lineage>
</organism>
<proteinExistence type="predicted"/>
<sequence>MQNHKRMCNLLLEGDSYFNDENVYTQKFNKHSIIKAYCRNGGCKTNEERINALTAYIFKTFKDSIVIKQKYNHYDECLLMWVSDKLFKMDGESKDKKRNIYNITLNQAYEKHLKKHKVILDYWPLFDIIGDLKNANLKYMSEFYKLLSNICKTIVDYKNNGAQSKNLSKYSANCSFQYKTLYMNVSECKPYLDLLNKLKGIYDDFRNYAIKNNSSNNELATKLKKLTPKEGEEMPAAYEKHLKKHKVILDYWPLFDIIGDLKNANLKYMSEFYKLLSNICKTIVDYKNNGAQSKNLSKYSANCSFQYKTLYMNVSECKPYLDLLNKLKGIYDDFRNYAIKNNSSNNELATKLKKLTPKEGEEMPAVRGFKSYNFSKKKCYPQKKNTKSKKTEKSSLQPSPKEEPPPQPQKQDSPSPPSPSGQLKDSQHETQQSSLTTSSEDPPTKLELPSSTLQEPQKPGKNNQNALTDSGKEAGGPKSEIKGPKVGNEKKSGGDKEPRTPSGEEGNQVNEGDRPNSESGDTHTEKGGPEGGSADKVSETGDPDSGKGASKGGTDDVSGGDQGSPDGGTGGGPGSDQIDQGSPEGGTTDTKSVQDGVSDDQISNGTQGGANKSQQGTSGGPGVPGVPGSVSGGGQGSKVGDSGTGAGGASGDTESSSTGSEHLDNGSHDQDSGSDAGDKKGLPIGPNPRTLSLTSGANKEGSNDGEGNRNNE</sequence>
<evidence type="ECO:0000313" key="2">
    <source>
        <dbReference type="EMBL" id="SCL99874.1"/>
    </source>
</evidence>
<feature type="compositionally biased region" description="Low complexity" evidence="1">
    <location>
        <begin position="429"/>
        <end position="439"/>
    </location>
</feature>
<feature type="compositionally biased region" description="Basic and acidic residues" evidence="1">
    <location>
        <begin position="479"/>
        <end position="499"/>
    </location>
</feature>
<reference evidence="2 3" key="1">
    <citation type="submission" date="2016-08" db="EMBL/GenBank/DDBJ databases">
        <authorList>
            <consortium name="Pathogen Informatics"/>
        </authorList>
    </citation>
    <scope>NUCLEOTIDE SEQUENCE [LARGE SCALE GENOMIC DNA]</scope>
    <source>
        <strain evidence="2 3">DK</strain>
    </source>
</reference>
<name>A0A1D3LC78_PLACE</name>
<dbReference type="Proteomes" id="UP000195879">
    <property type="component" value="Unassembled WGS sequence"/>
</dbReference>
<dbReference type="Pfam" id="PF06022">
    <property type="entry name" value="Cir_Bir_Yir"/>
    <property type="match status" value="1"/>
</dbReference>
<dbReference type="AlphaFoldDB" id="A0A1D3LC78"/>
<feature type="compositionally biased region" description="Polar residues" evidence="1">
    <location>
        <begin position="585"/>
        <end position="612"/>
    </location>
</feature>
<feature type="compositionally biased region" description="Low complexity" evidence="1">
    <location>
        <begin position="651"/>
        <end position="660"/>
    </location>
</feature>
<feature type="non-terminal residue" evidence="2">
    <location>
        <position position="712"/>
    </location>
</feature>
<feature type="region of interest" description="Disordered" evidence="1">
    <location>
        <begin position="380"/>
        <end position="712"/>
    </location>
</feature>
<feature type="compositionally biased region" description="Gly residues" evidence="1">
    <location>
        <begin position="560"/>
        <end position="574"/>
    </location>
</feature>
<feature type="compositionally biased region" description="Basic and acidic residues" evidence="1">
    <location>
        <begin position="511"/>
        <end position="528"/>
    </location>
</feature>
<feature type="compositionally biased region" description="Basic residues" evidence="1">
    <location>
        <begin position="380"/>
        <end position="390"/>
    </location>
</feature>
<evidence type="ECO:0000313" key="3">
    <source>
        <dbReference type="Proteomes" id="UP000195879"/>
    </source>
</evidence>
<protein>
    <submittedName>
        <fullName evidence="2">Plasmodium variant antigen protein Cir/Yir/Bir, putative</fullName>
    </submittedName>
</protein>
<feature type="compositionally biased region" description="Polar residues" evidence="1">
    <location>
        <begin position="449"/>
        <end position="468"/>
    </location>
</feature>
<dbReference type="InterPro" id="IPR006477">
    <property type="entry name" value="Yir_bir_cir"/>
</dbReference>
<dbReference type="EMBL" id="FMIO01000597">
    <property type="protein sequence ID" value="SCL99874.1"/>
    <property type="molecule type" value="Genomic_DNA"/>
</dbReference>
<accession>A0A1D3LC78</accession>
<feature type="compositionally biased region" description="Gly residues" evidence="1">
    <location>
        <begin position="617"/>
        <end position="650"/>
    </location>
</feature>
<feature type="compositionally biased region" description="Basic and acidic residues" evidence="1">
    <location>
        <begin position="661"/>
        <end position="681"/>
    </location>
</feature>
<gene>
    <name evidence="2" type="ORF">PCHDK_000563300</name>
</gene>